<sequence>MAPEQEALQRLRDGLVRVHERAVVHDHECLHIAAHDISQAVCEWGHPCPEGPEFRTCPVCQFLPGQRCINVPGHTLQDHYHPERCPQT</sequence>
<gene>
    <name evidence="1" type="ORF">HDA35_005841</name>
</gene>
<keyword evidence="2" id="KW-1185">Reference proteome</keyword>
<organism evidence="1 2">
    <name type="scientific">Micromonospora purpureochromogenes</name>
    <dbReference type="NCBI Taxonomy" id="47872"/>
    <lineage>
        <taxon>Bacteria</taxon>
        <taxon>Bacillati</taxon>
        <taxon>Actinomycetota</taxon>
        <taxon>Actinomycetes</taxon>
        <taxon>Micromonosporales</taxon>
        <taxon>Micromonosporaceae</taxon>
        <taxon>Micromonospora</taxon>
    </lineage>
</organism>
<comment type="caution">
    <text evidence="1">The sequence shown here is derived from an EMBL/GenBank/DDBJ whole genome shotgun (WGS) entry which is preliminary data.</text>
</comment>
<reference evidence="1 2" key="1">
    <citation type="submission" date="2020-07" db="EMBL/GenBank/DDBJ databases">
        <title>Sequencing the genomes of 1000 actinobacteria strains.</title>
        <authorList>
            <person name="Klenk H.-P."/>
        </authorList>
    </citation>
    <scope>NUCLEOTIDE SEQUENCE [LARGE SCALE GENOMIC DNA]</scope>
    <source>
        <strain evidence="1 2">DSM 43814</strain>
    </source>
</reference>
<dbReference type="Proteomes" id="UP000631553">
    <property type="component" value="Unassembled WGS sequence"/>
</dbReference>
<evidence type="ECO:0000313" key="2">
    <source>
        <dbReference type="Proteomes" id="UP000631553"/>
    </source>
</evidence>
<protein>
    <submittedName>
        <fullName evidence="1">Uncharacterized protein</fullName>
    </submittedName>
</protein>
<evidence type="ECO:0000313" key="1">
    <source>
        <dbReference type="EMBL" id="NYF60010.1"/>
    </source>
</evidence>
<proteinExistence type="predicted"/>
<dbReference type="EMBL" id="JACCCQ010000001">
    <property type="protein sequence ID" value="NYF60010.1"/>
    <property type="molecule type" value="Genomic_DNA"/>
</dbReference>
<accession>A0ABX2RVG3</accession>
<name>A0ABX2RVG3_9ACTN</name>